<dbReference type="AlphaFoldDB" id="F4QBF8"/>
<keyword evidence="4" id="KW-0446">Lipid-binding</keyword>
<proteinExistence type="inferred from homology"/>
<evidence type="ECO:0000256" key="3">
    <source>
        <dbReference type="ARBA" id="ARBA00023034"/>
    </source>
</evidence>
<dbReference type="OMA" id="NIEMSCC"/>
<comment type="subcellular location">
    <subcellularLocation>
        <location evidence="1">Golgi apparatus membrane</location>
        <topology evidence="1">Peripheral membrane protein</topology>
        <orientation evidence="1">Cytoplasmic side</orientation>
    </subcellularLocation>
</comment>
<dbReference type="EMBL" id="GL883027">
    <property type="protein sequence ID" value="EGG14930.1"/>
    <property type="molecule type" value="Genomic_DNA"/>
</dbReference>
<evidence type="ECO:0000256" key="4">
    <source>
        <dbReference type="ARBA" id="ARBA00023121"/>
    </source>
</evidence>
<comment type="similarity">
    <text evidence="2">Belongs to the GOLPH3/VPS74 family.</text>
</comment>
<gene>
    <name evidence="6" type="ORF">DFA_10804</name>
</gene>
<keyword evidence="5" id="KW-0472">Membrane</keyword>
<accession>F4QBF8</accession>
<dbReference type="Pfam" id="PF05719">
    <property type="entry name" value="GPP34"/>
    <property type="match status" value="1"/>
</dbReference>
<dbReference type="OrthoDB" id="19531at2759"/>
<evidence type="ECO:0000313" key="7">
    <source>
        <dbReference type="Proteomes" id="UP000007797"/>
    </source>
</evidence>
<dbReference type="KEGG" id="dfa:DFA_10804"/>
<dbReference type="Gene3D" id="1.10.3630.10">
    <property type="entry name" value="yeast vps74-n-term truncation variant domain like"/>
    <property type="match status" value="1"/>
</dbReference>
<evidence type="ECO:0000313" key="6">
    <source>
        <dbReference type="EMBL" id="EGG14930.1"/>
    </source>
</evidence>
<dbReference type="InterPro" id="IPR008628">
    <property type="entry name" value="GPP34-like"/>
</dbReference>
<keyword evidence="3" id="KW-0333">Golgi apparatus</keyword>
<organism evidence="6 7">
    <name type="scientific">Cavenderia fasciculata</name>
    <name type="common">Slime mold</name>
    <name type="synonym">Dictyostelium fasciculatum</name>
    <dbReference type="NCBI Taxonomy" id="261658"/>
    <lineage>
        <taxon>Eukaryota</taxon>
        <taxon>Amoebozoa</taxon>
        <taxon>Evosea</taxon>
        <taxon>Eumycetozoa</taxon>
        <taxon>Dictyostelia</taxon>
        <taxon>Acytosteliales</taxon>
        <taxon>Cavenderiaceae</taxon>
        <taxon>Cavenderia</taxon>
    </lineage>
</organism>
<dbReference type="Proteomes" id="UP000007797">
    <property type="component" value="Unassembled WGS sequence"/>
</dbReference>
<evidence type="ECO:0000256" key="2">
    <source>
        <dbReference type="ARBA" id="ARBA00007284"/>
    </source>
</evidence>
<evidence type="ECO:0000256" key="5">
    <source>
        <dbReference type="ARBA" id="ARBA00023136"/>
    </source>
</evidence>
<protein>
    <submittedName>
        <fullName evidence="6">Golgi phosphoprotein 3 family protein</fullName>
    </submittedName>
</protein>
<dbReference type="RefSeq" id="XP_004351446.1">
    <property type="nucleotide sequence ID" value="XM_004351394.1"/>
</dbReference>
<dbReference type="GO" id="GO:0070273">
    <property type="term" value="F:phosphatidylinositol-4-phosphate binding"/>
    <property type="evidence" value="ECO:0007669"/>
    <property type="project" value="InterPro"/>
</dbReference>
<name>F4QBF8_CACFS</name>
<dbReference type="GO" id="GO:0000139">
    <property type="term" value="C:Golgi membrane"/>
    <property type="evidence" value="ECO:0007669"/>
    <property type="project" value="UniProtKB-SubCell"/>
</dbReference>
<dbReference type="STRING" id="1054147.F4QBF8"/>
<dbReference type="GeneID" id="14866794"/>
<sequence>MNESLLQPNHDDLFLDTSPKMESPKVQSFYQHNNNSNNKINQGQLDKNNLSLPEQLFLLMLQGQQRCRLPPSNVPFYLGFIGVALGDLLLRGRLAVEKGEVKNLILIKVVDITPTGDGVLDYILNKCDKFSSKRSKTFGGMIMSISRGFNYQVQRKITTKIGEQLVEKGILANGPDSFFAKTYLWRDMNQKRKLESTCSLLISPEFDIDNDSIFDESRIKEIILLLTMKQYTNTTRYSMVKEFMKRNFKDSDQKSAQDNIKHLEQTFKTINYSTPYHKMVYWILQGVRYSFDSNS</sequence>
<keyword evidence="7" id="KW-1185">Reference proteome</keyword>
<evidence type="ECO:0000256" key="1">
    <source>
        <dbReference type="ARBA" id="ARBA00004255"/>
    </source>
</evidence>
<reference evidence="7" key="1">
    <citation type="journal article" date="2011" name="Genome Res.">
        <title>Phylogeny-wide analysis of social amoeba genomes highlights ancient origins for complex intercellular communication.</title>
        <authorList>
            <person name="Heidel A.J."/>
            <person name="Lawal H.M."/>
            <person name="Felder M."/>
            <person name="Schilde C."/>
            <person name="Helps N.R."/>
            <person name="Tunggal B."/>
            <person name="Rivero F."/>
            <person name="John U."/>
            <person name="Schleicher M."/>
            <person name="Eichinger L."/>
            <person name="Platzer M."/>
            <person name="Noegel A.A."/>
            <person name="Schaap P."/>
            <person name="Gloeckner G."/>
        </authorList>
    </citation>
    <scope>NUCLEOTIDE SEQUENCE [LARGE SCALE GENOMIC DNA]</scope>
    <source>
        <strain evidence="7">SH3</strain>
    </source>
</reference>
<dbReference type="InterPro" id="IPR038261">
    <property type="entry name" value="GPP34-like_sf"/>
</dbReference>